<dbReference type="InterPro" id="IPR029045">
    <property type="entry name" value="ClpP/crotonase-like_dom_sf"/>
</dbReference>
<evidence type="ECO:0000313" key="4">
    <source>
        <dbReference type="Proteomes" id="UP000594118"/>
    </source>
</evidence>
<dbReference type="Proteomes" id="UP000594118">
    <property type="component" value="Chromosome"/>
</dbReference>
<evidence type="ECO:0000256" key="2">
    <source>
        <dbReference type="SAM" id="Phobius"/>
    </source>
</evidence>
<dbReference type="SUPFAM" id="SSF52096">
    <property type="entry name" value="ClpP/crotonase"/>
    <property type="match status" value="1"/>
</dbReference>
<feature type="transmembrane region" description="Helical" evidence="2">
    <location>
        <begin position="21"/>
        <end position="39"/>
    </location>
</feature>
<keyword evidence="2" id="KW-0812">Transmembrane</keyword>
<gene>
    <name evidence="3" type="ORF">F3W81_08085</name>
</gene>
<evidence type="ECO:0000256" key="1">
    <source>
        <dbReference type="SAM" id="MobiDB-lite"/>
    </source>
</evidence>
<keyword evidence="2" id="KW-1133">Transmembrane helix</keyword>
<dbReference type="KEGG" id="pshq:F3W81_08085"/>
<evidence type="ECO:0000313" key="3">
    <source>
        <dbReference type="EMBL" id="QOL80777.1"/>
    </source>
</evidence>
<proteinExistence type="predicted"/>
<dbReference type="AlphaFoldDB" id="A0A7L9WM26"/>
<evidence type="ECO:0008006" key="5">
    <source>
        <dbReference type="Google" id="ProtNLM"/>
    </source>
</evidence>
<organism evidence="3 4">
    <name type="scientific">Pseudooceanicola spongiae</name>
    <dbReference type="NCBI Taxonomy" id="2613965"/>
    <lineage>
        <taxon>Bacteria</taxon>
        <taxon>Pseudomonadati</taxon>
        <taxon>Pseudomonadota</taxon>
        <taxon>Alphaproteobacteria</taxon>
        <taxon>Rhodobacterales</taxon>
        <taxon>Paracoccaceae</taxon>
        <taxon>Pseudooceanicola</taxon>
    </lineage>
</organism>
<dbReference type="RefSeq" id="WP_193083095.1">
    <property type="nucleotide sequence ID" value="NZ_CP045201.1"/>
</dbReference>
<dbReference type="Gene3D" id="3.90.226.10">
    <property type="entry name" value="2-enoyl-CoA Hydratase, Chain A, domain 1"/>
    <property type="match status" value="1"/>
</dbReference>
<sequence>MSDATPAPELAPKRKAPVSRIMAGVLIFQLGLCALLFIGDLGEGLTLPGRTPKAPAFQMPTSPGDQTRRFDPRDLPATQPAGPDTAPSGPMPDRLMLRRDGKDWRLTGTIAAGDADRIIRQIEAESLPPGDTAIPAQPIPTRILLNSPGGSVGDALRLGRHLRELGLNTGLRSSDICLSACPYLLAAGTQRLAEPGARIGVHQHYFGENTLLPAFTAVSDVQRGQGQVMQFLDDMGVDTMLMTHALVTPPNQIYLLEPSELTQYALLTAPMAAF</sequence>
<keyword evidence="4" id="KW-1185">Reference proteome</keyword>
<name>A0A7L9WM26_9RHOB</name>
<protein>
    <recommendedName>
        <fullName evidence="5">Periplasmic protein</fullName>
    </recommendedName>
</protein>
<keyword evidence="2" id="KW-0472">Membrane</keyword>
<feature type="region of interest" description="Disordered" evidence="1">
    <location>
        <begin position="52"/>
        <end position="93"/>
    </location>
</feature>
<accession>A0A7L9WM26</accession>
<dbReference type="EMBL" id="CP045201">
    <property type="protein sequence ID" value="QOL80777.1"/>
    <property type="molecule type" value="Genomic_DNA"/>
</dbReference>
<reference evidence="3 4" key="1">
    <citation type="submission" date="2019-10" db="EMBL/GenBank/DDBJ databases">
        <title>Pseudopuniceibacterium sp. HQ09 islated from Antarctica.</title>
        <authorList>
            <person name="Liao L."/>
            <person name="Su S."/>
            <person name="Chen B."/>
            <person name="Yu Y."/>
        </authorList>
    </citation>
    <scope>NUCLEOTIDE SEQUENCE [LARGE SCALE GENOMIC DNA]</scope>
    <source>
        <strain evidence="3 4">HQ09</strain>
    </source>
</reference>